<evidence type="ECO:0000256" key="1">
    <source>
        <dbReference type="SAM" id="MobiDB-lite"/>
    </source>
</evidence>
<proteinExistence type="predicted"/>
<dbReference type="Proteomes" id="UP000294257">
    <property type="component" value="Unassembled WGS sequence"/>
</dbReference>
<organism evidence="2 3">
    <name type="scientific">Herbihabitans rhizosphaerae</name>
    <dbReference type="NCBI Taxonomy" id="1872711"/>
    <lineage>
        <taxon>Bacteria</taxon>
        <taxon>Bacillati</taxon>
        <taxon>Actinomycetota</taxon>
        <taxon>Actinomycetes</taxon>
        <taxon>Pseudonocardiales</taxon>
        <taxon>Pseudonocardiaceae</taxon>
        <taxon>Herbihabitans</taxon>
    </lineage>
</organism>
<comment type="caution">
    <text evidence="2">The sequence shown here is derived from an EMBL/GenBank/DDBJ whole genome shotgun (WGS) entry which is preliminary data.</text>
</comment>
<sequence length="100" mass="9850">MGFEADPKGLEGLTNQLAAGPAELARAARTATGLADAGPSTPDVGRTVASIVNAASALVAVIGDTAGSIDASRGSYGTVENNNMAKFRESRQSDGGTGGI</sequence>
<dbReference type="EMBL" id="SGWQ01000004">
    <property type="protein sequence ID" value="RZS39229.1"/>
    <property type="molecule type" value="Genomic_DNA"/>
</dbReference>
<keyword evidence="3" id="KW-1185">Reference proteome</keyword>
<name>A0A4Q7KQW7_9PSEU</name>
<dbReference type="RefSeq" id="WP_130344787.1">
    <property type="nucleotide sequence ID" value="NZ_SGWQ01000004.1"/>
</dbReference>
<feature type="region of interest" description="Disordered" evidence="1">
    <location>
        <begin position="71"/>
        <end position="100"/>
    </location>
</feature>
<reference evidence="2 3" key="1">
    <citation type="submission" date="2019-02" db="EMBL/GenBank/DDBJ databases">
        <title>Genomic Encyclopedia of Type Strains, Phase IV (KMG-IV): sequencing the most valuable type-strain genomes for metagenomic binning, comparative biology and taxonomic classification.</title>
        <authorList>
            <person name="Goeker M."/>
        </authorList>
    </citation>
    <scope>NUCLEOTIDE SEQUENCE [LARGE SCALE GENOMIC DNA]</scope>
    <source>
        <strain evidence="2 3">DSM 101727</strain>
    </source>
</reference>
<dbReference type="AlphaFoldDB" id="A0A4Q7KQW7"/>
<protein>
    <submittedName>
        <fullName evidence="2">Uncharacterized protein</fullName>
    </submittedName>
</protein>
<accession>A0A4Q7KQW7</accession>
<gene>
    <name evidence="2" type="ORF">EV193_104445</name>
</gene>
<evidence type="ECO:0000313" key="2">
    <source>
        <dbReference type="EMBL" id="RZS39229.1"/>
    </source>
</evidence>
<evidence type="ECO:0000313" key="3">
    <source>
        <dbReference type="Proteomes" id="UP000294257"/>
    </source>
</evidence>